<dbReference type="RefSeq" id="WP_045779027.1">
    <property type="nucleotide sequence ID" value="NZ_LAJX01000090.1"/>
</dbReference>
<dbReference type="PANTHER" id="PTHR46091:SF3">
    <property type="entry name" value="AMINE OXIDASE DOMAIN-CONTAINING PROTEIN"/>
    <property type="match status" value="1"/>
</dbReference>
<reference evidence="9" key="1">
    <citation type="submission" date="2015-03" db="EMBL/GenBank/DDBJ databases">
        <title>Draft genome sequence of a novel methanotroph (Sn10-6) isolated from flooded ricefield rhizosphere in India.</title>
        <authorList>
            <person name="Pandit P.S."/>
            <person name="Pore S.D."/>
            <person name="Arora P."/>
            <person name="Kapse N.G."/>
            <person name="Dhakephalkar P.K."/>
            <person name="Rahalkar M.C."/>
        </authorList>
    </citation>
    <scope>NUCLEOTIDE SEQUENCE [LARGE SCALE GENOMIC DNA]</scope>
    <source>
        <strain evidence="9">Sn10-6</strain>
    </source>
</reference>
<evidence type="ECO:0000256" key="1">
    <source>
        <dbReference type="ARBA" id="ARBA00022630"/>
    </source>
</evidence>
<sequence>MAKARHTTTLTAYDAVVIGSGIGGLTAAALLAKAGKSVLVLEAHDRPGGYAHGFKRKKYQFDAGVHLVSGCGPLGYEGGQILYKILKALNLTDELAFIRVDPFSHSYYPGFVSALWQTTEQFIDSLAQQFPEQRRGLEQLVALCVQVTKEIALAKEVMPGCDYDSAHQLLPGLCQYRKATLAEVASEFIDHPQLLAAFASNWPYLGLPPSKVSFVYWASMLIGYMVDGAYYCKGSFQVLADTLVKGIQQCGGELLLRTPVNKILIENNKVVGVSIHNQIIATDIVVSNADMRQTVFELIGQEYFPERYLQRINKMQHSLSIFVVYIATTLDLAQRTLAYESFCYMDIDHESNFRRTLQGDVNWISITVPTLIDAELAPAGEHLLMLTTLLPFKTTESWQQAKPYYMEKMLAIAEQHLPGLSEHIVFIEGGSPATLHRYTQNYQGAAYGWDVTPEQTGFARIPNHSPINGLYFSGHWTSPGGGIYGVSVSGMQAAQKALGFKRPSELWQSISDKCDF</sequence>
<dbReference type="InterPro" id="IPR002937">
    <property type="entry name" value="Amino_oxidase"/>
</dbReference>
<keyword evidence="9" id="KW-1185">Reference proteome</keyword>
<dbReference type="PATRIC" id="fig|1632867.3.peg.5683"/>
<protein>
    <recommendedName>
        <fullName evidence="7">Amine oxidase domain-containing protein</fullName>
    </recommendedName>
</protein>
<evidence type="ECO:0000259" key="7">
    <source>
        <dbReference type="Pfam" id="PF01593"/>
    </source>
</evidence>
<evidence type="ECO:0000256" key="3">
    <source>
        <dbReference type="ARBA" id="ARBA00022827"/>
    </source>
</evidence>
<keyword evidence="6" id="KW-1133">Transmembrane helix</keyword>
<evidence type="ECO:0000256" key="6">
    <source>
        <dbReference type="SAM" id="Phobius"/>
    </source>
</evidence>
<proteinExistence type="predicted"/>
<dbReference type="InterPro" id="IPR052206">
    <property type="entry name" value="Retinol_saturase"/>
</dbReference>
<name>A0A0F3IJA7_9GAMM</name>
<keyword evidence="2" id="KW-0732">Signal</keyword>
<keyword evidence="6" id="KW-0472">Membrane</keyword>
<accession>A0A0F3IJA7</accession>
<dbReference type="Pfam" id="PF01593">
    <property type="entry name" value="Amino_oxidase"/>
    <property type="match status" value="1"/>
</dbReference>
<feature type="domain" description="Amine oxidase" evidence="7">
    <location>
        <begin position="22"/>
        <end position="497"/>
    </location>
</feature>
<keyword evidence="3" id="KW-0274">FAD</keyword>
<dbReference type="SUPFAM" id="SSF51905">
    <property type="entry name" value="FAD/NAD(P)-binding domain"/>
    <property type="match status" value="1"/>
</dbReference>
<keyword evidence="1" id="KW-0285">Flavoprotein</keyword>
<evidence type="ECO:0000313" key="9">
    <source>
        <dbReference type="Proteomes" id="UP000033684"/>
    </source>
</evidence>
<evidence type="ECO:0000256" key="4">
    <source>
        <dbReference type="ARBA" id="ARBA00022857"/>
    </source>
</evidence>
<evidence type="ECO:0000313" key="8">
    <source>
        <dbReference type="EMBL" id="KJV06757.1"/>
    </source>
</evidence>
<keyword evidence="4" id="KW-0521">NADP</keyword>
<dbReference type="Gene3D" id="3.50.50.60">
    <property type="entry name" value="FAD/NAD(P)-binding domain"/>
    <property type="match status" value="2"/>
</dbReference>
<reference evidence="8 9" key="2">
    <citation type="journal article" date="2016" name="Microb. Ecol.">
        <title>Genome Characteristics of a Novel Type I Methanotroph (Sn10-6) Isolated from a Flooded Indian Rice Field.</title>
        <authorList>
            <person name="Rahalkar M.C."/>
            <person name="Pandit P.S."/>
            <person name="Dhakephalkar P.K."/>
            <person name="Pore S."/>
            <person name="Arora P."/>
            <person name="Kapse N."/>
        </authorList>
    </citation>
    <scope>NUCLEOTIDE SEQUENCE [LARGE SCALE GENOMIC DNA]</scope>
    <source>
        <strain evidence="8 9">Sn10-6</strain>
    </source>
</reference>
<dbReference type="Proteomes" id="UP000033684">
    <property type="component" value="Unassembled WGS sequence"/>
</dbReference>
<evidence type="ECO:0000256" key="5">
    <source>
        <dbReference type="ARBA" id="ARBA00023027"/>
    </source>
</evidence>
<feature type="transmembrane region" description="Helical" evidence="6">
    <location>
        <begin position="12"/>
        <end position="32"/>
    </location>
</feature>
<dbReference type="InterPro" id="IPR036188">
    <property type="entry name" value="FAD/NAD-bd_sf"/>
</dbReference>
<gene>
    <name evidence="8" type="ORF">VZ94_09385</name>
</gene>
<dbReference type="EMBL" id="LAJX01000090">
    <property type="protein sequence ID" value="KJV06757.1"/>
    <property type="molecule type" value="Genomic_DNA"/>
</dbReference>
<dbReference type="GO" id="GO:0016491">
    <property type="term" value="F:oxidoreductase activity"/>
    <property type="evidence" value="ECO:0007669"/>
    <property type="project" value="InterPro"/>
</dbReference>
<dbReference type="PANTHER" id="PTHR46091">
    <property type="entry name" value="BLR7054 PROTEIN"/>
    <property type="match status" value="1"/>
</dbReference>
<keyword evidence="6" id="KW-0812">Transmembrane</keyword>
<comment type="caution">
    <text evidence="8">The sequence shown here is derived from an EMBL/GenBank/DDBJ whole genome shotgun (WGS) entry which is preliminary data.</text>
</comment>
<dbReference type="AlphaFoldDB" id="A0A0F3IJA7"/>
<organism evidence="8 9">
    <name type="scientific">Methylocucumis oryzae</name>
    <dbReference type="NCBI Taxonomy" id="1632867"/>
    <lineage>
        <taxon>Bacteria</taxon>
        <taxon>Pseudomonadati</taxon>
        <taxon>Pseudomonadota</taxon>
        <taxon>Gammaproteobacteria</taxon>
        <taxon>Methylococcales</taxon>
        <taxon>Methylococcaceae</taxon>
        <taxon>Methylocucumis</taxon>
    </lineage>
</organism>
<keyword evidence="5" id="KW-0520">NAD</keyword>
<evidence type="ECO:0000256" key="2">
    <source>
        <dbReference type="ARBA" id="ARBA00022729"/>
    </source>
</evidence>
<dbReference type="OrthoDB" id="9774675at2"/>